<dbReference type="Gene3D" id="1.10.238.10">
    <property type="entry name" value="EF-hand"/>
    <property type="match status" value="2"/>
</dbReference>
<dbReference type="SUPFAM" id="SSF47473">
    <property type="entry name" value="EF-hand"/>
    <property type="match status" value="1"/>
</dbReference>
<feature type="chain" id="PRO_5045929890" description="EF-hand domain-containing protein" evidence="2">
    <location>
        <begin position="28"/>
        <end position="215"/>
    </location>
</feature>
<keyword evidence="2" id="KW-0732">Signal</keyword>
<accession>A0ABW5CC02</accession>
<evidence type="ECO:0000256" key="2">
    <source>
        <dbReference type="SAM" id="SignalP"/>
    </source>
</evidence>
<dbReference type="PROSITE" id="PS00018">
    <property type="entry name" value="EF_HAND_1"/>
    <property type="match status" value="2"/>
</dbReference>
<comment type="caution">
    <text evidence="4">The sequence shown here is derived from an EMBL/GenBank/DDBJ whole genome shotgun (WGS) entry which is preliminary data.</text>
</comment>
<gene>
    <name evidence="4" type="ORF">ACFSNB_11450</name>
</gene>
<feature type="region of interest" description="Disordered" evidence="1">
    <location>
        <begin position="191"/>
        <end position="215"/>
    </location>
</feature>
<feature type="compositionally biased region" description="Basic and acidic residues" evidence="1">
    <location>
        <begin position="191"/>
        <end position="203"/>
    </location>
</feature>
<dbReference type="PROSITE" id="PS51257">
    <property type="entry name" value="PROKAR_LIPOPROTEIN"/>
    <property type="match status" value="1"/>
</dbReference>
<feature type="region of interest" description="Disordered" evidence="1">
    <location>
        <begin position="110"/>
        <end position="165"/>
    </location>
</feature>
<evidence type="ECO:0000313" key="4">
    <source>
        <dbReference type="EMBL" id="MFD2234421.1"/>
    </source>
</evidence>
<feature type="domain" description="EF-hand" evidence="3">
    <location>
        <begin position="84"/>
        <end position="119"/>
    </location>
</feature>
<protein>
    <recommendedName>
        <fullName evidence="3">EF-hand domain-containing protein</fullName>
    </recommendedName>
</protein>
<dbReference type="SMART" id="SM00054">
    <property type="entry name" value="EFh"/>
    <property type="match status" value="2"/>
</dbReference>
<feature type="compositionally biased region" description="Basic and acidic residues" evidence="1">
    <location>
        <begin position="110"/>
        <end position="125"/>
    </location>
</feature>
<dbReference type="PROSITE" id="PS50222">
    <property type="entry name" value="EF_HAND_2"/>
    <property type="match status" value="2"/>
</dbReference>
<feature type="region of interest" description="Disordered" evidence="1">
    <location>
        <begin position="28"/>
        <end position="55"/>
    </location>
</feature>
<evidence type="ECO:0000256" key="1">
    <source>
        <dbReference type="SAM" id="MobiDB-lite"/>
    </source>
</evidence>
<dbReference type="InterPro" id="IPR011992">
    <property type="entry name" value="EF-hand-dom_pair"/>
</dbReference>
<feature type="domain" description="EF-hand" evidence="3">
    <location>
        <begin position="179"/>
        <end position="214"/>
    </location>
</feature>
<dbReference type="EMBL" id="JBHUIY010000021">
    <property type="protein sequence ID" value="MFD2234421.1"/>
    <property type="molecule type" value="Genomic_DNA"/>
</dbReference>
<dbReference type="RefSeq" id="WP_377316621.1">
    <property type="nucleotide sequence ID" value="NZ_JBHUIY010000021.1"/>
</dbReference>
<name>A0ABW5CC02_9PROT</name>
<dbReference type="Proteomes" id="UP001597296">
    <property type="component" value="Unassembled WGS sequence"/>
</dbReference>
<reference evidence="5" key="1">
    <citation type="journal article" date="2019" name="Int. J. Syst. Evol. Microbiol.">
        <title>The Global Catalogue of Microorganisms (GCM) 10K type strain sequencing project: providing services to taxonomists for standard genome sequencing and annotation.</title>
        <authorList>
            <consortium name="The Broad Institute Genomics Platform"/>
            <consortium name="The Broad Institute Genome Sequencing Center for Infectious Disease"/>
            <person name="Wu L."/>
            <person name="Ma J."/>
        </authorList>
    </citation>
    <scope>NUCLEOTIDE SEQUENCE [LARGE SCALE GENOMIC DNA]</scope>
    <source>
        <strain evidence="5">KCTC 15012</strain>
    </source>
</reference>
<keyword evidence="5" id="KW-1185">Reference proteome</keyword>
<dbReference type="InterPro" id="IPR018247">
    <property type="entry name" value="EF_Hand_1_Ca_BS"/>
</dbReference>
<evidence type="ECO:0000259" key="3">
    <source>
        <dbReference type="PROSITE" id="PS50222"/>
    </source>
</evidence>
<sequence length="215" mass="22404">MPRVTMPGLAMAALFGLALAGCGTAPADGGGPERGRPGAAPVFSPNAEPLTGGPLGPAGACPAVLADWGRRVGARHDGTLSRAEFLADAEAQFARMDLDHDGFITADELSEYREPFRPRPPEDKPVPPPGAERGGPPGGGRGGPFGGPPGAPRHHATASSADPVMSADTNLDFKVSRDEFLRQAEHQFETLDRDHDGRLDAAELARACPSETDER</sequence>
<dbReference type="Pfam" id="PF13202">
    <property type="entry name" value="EF-hand_5"/>
    <property type="match status" value="2"/>
</dbReference>
<dbReference type="InterPro" id="IPR002048">
    <property type="entry name" value="EF_hand_dom"/>
</dbReference>
<feature type="compositionally biased region" description="Gly residues" evidence="1">
    <location>
        <begin position="132"/>
        <end position="145"/>
    </location>
</feature>
<organism evidence="4 5">
    <name type="scientific">Phaeospirillum tilakii</name>
    <dbReference type="NCBI Taxonomy" id="741673"/>
    <lineage>
        <taxon>Bacteria</taxon>
        <taxon>Pseudomonadati</taxon>
        <taxon>Pseudomonadota</taxon>
        <taxon>Alphaproteobacteria</taxon>
        <taxon>Rhodospirillales</taxon>
        <taxon>Rhodospirillaceae</taxon>
        <taxon>Phaeospirillum</taxon>
    </lineage>
</organism>
<feature type="signal peptide" evidence="2">
    <location>
        <begin position="1"/>
        <end position="27"/>
    </location>
</feature>
<proteinExistence type="predicted"/>
<evidence type="ECO:0000313" key="5">
    <source>
        <dbReference type="Proteomes" id="UP001597296"/>
    </source>
</evidence>